<keyword evidence="4" id="KW-0862">Zinc</keyword>
<dbReference type="GO" id="GO:0005634">
    <property type="term" value="C:nucleus"/>
    <property type="evidence" value="ECO:0007669"/>
    <property type="project" value="UniProtKB-SubCell"/>
</dbReference>
<dbReference type="GO" id="GO:0003677">
    <property type="term" value="F:DNA binding"/>
    <property type="evidence" value="ECO:0007669"/>
    <property type="project" value="UniProtKB-UniRule"/>
</dbReference>
<gene>
    <name evidence="9" type="primary">hbx4</name>
    <name evidence="9" type="ORF">LOCC1_G003886</name>
</gene>
<evidence type="ECO:0000256" key="4">
    <source>
        <dbReference type="PROSITE-ProRule" id="PRU00042"/>
    </source>
</evidence>
<keyword evidence="1 5" id="KW-0238">DNA-binding</keyword>
<evidence type="ECO:0000313" key="10">
    <source>
        <dbReference type="Proteomes" id="UP000443090"/>
    </source>
</evidence>
<dbReference type="InterPro" id="IPR008422">
    <property type="entry name" value="KN_HD"/>
</dbReference>
<comment type="caution">
    <text evidence="9">The sequence shown here is derived from an EMBL/GenBank/DDBJ whole genome shotgun (WGS) entry which is preliminary data.</text>
</comment>
<evidence type="ECO:0000256" key="1">
    <source>
        <dbReference type="ARBA" id="ARBA00023125"/>
    </source>
</evidence>
<dbReference type="InterPro" id="IPR001356">
    <property type="entry name" value="HD"/>
</dbReference>
<feature type="domain" description="Homeobox" evidence="7">
    <location>
        <begin position="291"/>
        <end position="354"/>
    </location>
</feature>
<dbReference type="PROSITE" id="PS50071">
    <property type="entry name" value="HOMEOBOX_2"/>
    <property type="match status" value="1"/>
</dbReference>
<feature type="compositionally biased region" description="Polar residues" evidence="6">
    <location>
        <begin position="1020"/>
        <end position="1040"/>
    </location>
</feature>
<dbReference type="PANTHER" id="PTHR11850">
    <property type="entry name" value="HOMEOBOX PROTEIN TRANSCRIPTION FACTORS"/>
    <property type="match status" value="1"/>
</dbReference>
<dbReference type="InterPro" id="IPR050224">
    <property type="entry name" value="TALE_homeobox"/>
</dbReference>
<dbReference type="OrthoDB" id="10056939at2759"/>
<dbReference type="InterPro" id="IPR013087">
    <property type="entry name" value="Znf_C2H2_type"/>
</dbReference>
<dbReference type="GO" id="GO:0006355">
    <property type="term" value="P:regulation of DNA-templated transcription"/>
    <property type="evidence" value="ECO:0007669"/>
    <property type="project" value="InterPro"/>
</dbReference>
<keyword evidence="10" id="KW-1185">Reference proteome</keyword>
<feature type="region of interest" description="Disordered" evidence="6">
    <location>
        <begin position="315"/>
        <end position="367"/>
    </location>
</feature>
<evidence type="ECO:0000256" key="3">
    <source>
        <dbReference type="ARBA" id="ARBA00023242"/>
    </source>
</evidence>
<evidence type="ECO:0000313" key="9">
    <source>
        <dbReference type="EMBL" id="TVY48226.1"/>
    </source>
</evidence>
<dbReference type="PROSITE" id="PS00028">
    <property type="entry name" value="ZINC_FINGER_C2H2_1"/>
    <property type="match status" value="1"/>
</dbReference>
<dbReference type="Gene3D" id="1.10.10.60">
    <property type="entry name" value="Homeodomain-like"/>
    <property type="match status" value="1"/>
</dbReference>
<sequence length="1374" mass="152378">MTTIDEDMDEFFNFEDAAHPLDHSPDLDFTDFPSGPYDVNLAFAEQENDENSFTCLQHFSAPEEHLHLDAQMDTTMLSPADFTDFGRWIDGAGVMTEPCAYCRRMRIHCKIIYEGLRKGSCTSCVALARSCSLTHDPARGLNYYPPSTTQQEDNDKYRCSSAEFCLPGNTISSENGDVDLLDGPQAPAPAQAQACEQCEYCRSRGYQCKYVQEDGRVGACTSCVALVQQCSLAPVDDLADWKMDDGLDATNAWIPLKSPLKSPIASSHNRSAPNLLSLRSSEEDMNIEANESNPKVGARFSRDSVRILRGWLSTHHRHPYPTDEEKEGLQRQTGLNKTQITNWLANARRRGKVRAPRSTSPSVSNYSKAMDIPRRATPALGDMNPLERWKHSPPENEPASVTAIAKAVTSSTWSSGRDSPYATSYGRSEDGSCNVSSTSSFGTSHSSGGSFASAFSHKSQGSFGSFGSLNINANASRGRRRRRRQAPKPVKVPNMNGPIRTFQCTFCTETFKTKHDWQRHEKSLHLSLERWICCPNGPTQFSVEYDQMRCVFCGLPNPPDGHAEMHNYSSCADRSLEERTFYRKDHLRQHLNLVHDAKFQGSMECWKVVTPEIRSRCGFCGVVMGSWTFRVDHLAEHFKGGKSMADWKGDWGFDPQVLDIVENGMPPLIDLIHDERNSVKPYEASKEKPHETRTLEDLIKIGLVEYVHDKIMNGGVPTDEELLNGACRIVRRSDELLASPGDNEVSWFRDLILISRDNARVDEDMSQPTNVGLPWAKKLELINGSVPYTCKTDESVIKCQKERALKLFVDAQQALGLTPTDSQLQIEACRILSEMEKTSNFKSIPALGWFKYLATASTNWLDDFRRRAGLPRTSEMSSELIRSTDDKSIDYSIHNQGRLEQEMVAWVALQRALEITPSDADIQSKARLIVYKNDDPWNQTIMDDPAMLHLFKRQRGLAPQNEDGPDMPTLSEALELGVSQANSVPSPKTLHWALDQTALGLPSPSSAGSGNNSATGTGAQTPNHDQPLLHTTIQNQPSANSNPVMPLKYFLNDANCYGRLVRELSRFVTTCTSANNPNRHIPTDAEIQNQARWIIYDDDDPWNQTAADNAEWLVRFKRNVGLAPPTEGPGLPVDSNTWQVAAGGSGFCPPYLNAKSPPSFNDNEPVPVRMEDKVYQIKATTAQKFITSMAERYQPPASVFCSRELENGLNNYVHAQMTGGMVPSDDELKAEARLILGIEQTAADDPLLLEKFKALHGIVTDYSLRDVLAQFDAELQMGMDFSSAEMTGLGIGIGDVGAGVGAGVGGQITAQIPGGEITPGMRQDEQTQLAMVVAKEYADLYRVQTTTASPLRRRATQKMAESKGFSVPAPPMTQ</sequence>
<evidence type="ECO:0000259" key="7">
    <source>
        <dbReference type="PROSITE" id="PS50071"/>
    </source>
</evidence>
<name>A0A8H8UJE9_9HELO</name>
<feature type="compositionally biased region" description="Low complexity" evidence="6">
    <location>
        <begin position="999"/>
        <end position="1019"/>
    </location>
</feature>
<reference evidence="9 10" key="1">
    <citation type="submission" date="2018-05" db="EMBL/GenBank/DDBJ databases">
        <title>Genome sequencing and assembly of the regulated plant pathogen Lachnellula willkommii and related sister species for the development of diagnostic species identification markers.</title>
        <authorList>
            <person name="Giroux E."/>
            <person name="Bilodeau G."/>
        </authorList>
    </citation>
    <scope>NUCLEOTIDE SEQUENCE [LARGE SCALE GENOMIC DNA]</scope>
    <source>
        <strain evidence="9 10">CBS 160.35</strain>
    </source>
</reference>
<keyword evidence="2 5" id="KW-0371">Homeobox</keyword>
<feature type="compositionally biased region" description="Polar residues" evidence="6">
    <location>
        <begin position="330"/>
        <end position="344"/>
    </location>
</feature>
<feature type="domain" description="C2H2-type" evidence="8">
    <location>
        <begin position="502"/>
        <end position="530"/>
    </location>
</feature>
<accession>A0A8H8UJE9</accession>
<keyword evidence="4" id="KW-0863">Zinc-finger</keyword>
<dbReference type="InterPro" id="IPR009057">
    <property type="entry name" value="Homeodomain-like_sf"/>
</dbReference>
<organism evidence="9 10">
    <name type="scientific">Lachnellula occidentalis</name>
    <dbReference type="NCBI Taxonomy" id="215460"/>
    <lineage>
        <taxon>Eukaryota</taxon>
        <taxon>Fungi</taxon>
        <taxon>Dikarya</taxon>
        <taxon>Ascomycota</taxon>
        <taxon>Pezizomycotina</taxon>
        <taxon>Leotiomycetes</taxon>
        <taxon>Helotiales</taxon>
        <taxon>Lachnaceae</taxon>
        <taxon>Lachnellula</taxon>
    </lineage>
</organism>
<evidence type="ECO:0000256" key="5">
    <source>
        <dbReference type="PROSITE-ProRule" id="PRU00108"/>
    </source>
</evidence>
<evidence type="ECO:0000259" key="8">
    <source>
        <dbReference type="PROSITE" id="PS50157"/>
    </source>
</evidence>
<keyword evidence="3 5" id="KW-0539">Nucleus</keyword>
<dbReference type="CDD" id="cd00086">
    <property type="entry name" value="homeodomain"/>
    <property type="match status" value="1"/>
</dbReference>
<dbReference type="Proteomes" id="UP000443090">
    <property type="component" value="Unassembled WGS sequence"/>
</dbReference>
<keyword evidence="4" id="KW-0479">Metal-binding</keyword>
<feature type="DNA-binding region" description="Homeobox" evidence="5">
    <location>
        <begin position="293"/>
        <end position="355"/>
    </location>
</feature>
<feature type="region of interest" description="Disordered" evidence="6">
    <location>
        <begin position="1351"/>
        <end position="1374"/>
    </location>
</feature>
<comment type="subcellular location">
    <subcellularLocation>
        <location evidence="5">Nucleus</location>
    </subcellularLocation>
</comment>
<feature type="region of interest" description="Disordered" evidence="6">
    <location>
        <begin position="412"/>
        <end position="440"/>
    </location>
</feature>
<proteinExistence type="predicted"/>
<evidence type="ECO:0000256" key="6">
    <source>
        <dbReference type="SAM" id="MobiDB-lite"/>
    </source>
</evidence>
<feature type="compositionally biased region" description="Basic residues" evidence="6">
    <location>
        <begin position="477"/>
        <end position="486"/>
    </location>
</feature>
<dbReference type="Pfam" id="PF05920">
    <property type="entry name" value="Homeobox_KN"/>
    <property type="match status" value="1"/>
</dbReference>
<feature type="compositionally biased region" description="Polar residues" evidence="6">
    <location>
        <begin position="357"/>
        <end position="367"/>
    </location>
</feature>
<dbReference type="GO" id="GO:0008270">
    <property type="term" value="F:zinc ion binding"/>
    <property type="evidence" value="ECO:0007669"/>
    <property type="project" value="UniProtKB-KW"/>
</dbReference>
<dbReference type="EMBL" id="QGMI01000054">
    <property type="protein sequence ID" value="TVY48226.1"/>
    <property type="molecule type" value="Genomic_DNA"/>
</dbReference>
<evidence type="ECO:0000256" key="2">
    <source>
        <dbReference type="ARBA" id="ARBA00023155"/>
    </source>
</evidence>
<feature type="region of interest" description="Disordered" evidence="6">
    <location>
        <begin position="999"/>
        <end position="1040"/>
    </location>
</feature>
<dbReference type="SUPFAM" id="SSF46689">
    <property type="entry name" value="Homeodomain-like"/>
    <property type="match status" value="1"/>
</dbReference>
<dbReference type="SMART" id="SM00389">
    <property type="entry name" value="HOX"/>
    <property type="match status" value="1"/>
</dbReference>
<feature type="compositionally biased region" description="Polar residues" evidence="6">
    <location>
        <begin position="412"/>
        <end position="435"/>
    </location>
</feature>
<protein>
    <submittedName>
        <fullName evidence="9">Homeobox protein</fullName>
    </submittedName>
</protein>
<feature type="region of interest" description="Disordered" evidence="6">
    <location>
        <begin position="467"/>
        <end position="494"/>
    </location>
</feature>
<dbReference type="SMART" id="SM00355">
    <property type="entry name" value="ZnF_C2H2"/>
    <property type="match status" value="3"/>
</dbReference>
<dbReference type="PROSITE" id="PS50157">
    <property type="entry name" value="ZINC_FINGER_C2H2_2"/>
    <property type="match status" value="1"/>
</dbReference>
<feature type="compositionally biased region" description="Basic and acidic residues" evidence="6">
    <location>
        <begin position="320"/>
        <end position="329"/>
    </location>
</feature>